<dbReference type="PANTHER" id="PTHR45737">
    <property type="entry name" value="VON WILLEBRAND FACTOR A DOMAIN-CONTAINING PROTEIN 5A"/>
    <property type="match status" value="1"/>
</dbReference>
<sequence length="104" mass="11454">HKDPLLQLVSLQNASGSWMLHEALAAVLGKTKEEVEKAKPELVWASILALIWLHGFKMNAKEEWELLAMKAASWIKAQNPCVSECVEAGNKLLGCSMKKEALGL</sequence>
<dbReference type="Ensembl" id="ENSXCOT00000014040.1">
    <property type="protein sequence ID" value="ENSXCOP00000013870.1"/>
    <property type="gene ID" value="ENSXCOG00000010503.1"/>
</dbReference>
<organism evidence="1 2">
    <name type="scientific">Xiphophorus couchianus</name>
    <name type="common">Monterrey platyfish</name>
    <dbReference type="NCBI Taxonomy" id="32473"/>
    <lineage>
        <taxon>Eukaryota</taxon>
        <taxon>Metazoa</taxon>
        <taxon>Chordata</taxon>
        <taxon>Craniata</taxon>
        <taxon>Vertebrata</taxon>
        <taxon>Euteleostomi</taxon>
        <taxon>Actinopterygii</taxon>
        <taxon>Neopterygii</taxon>
        <taxon>Teleostei</taxon>
        <taxon>Neoteleostei</taxon>
        <taxon>Acanthomorphata</taxon>
        <taxon>Ovalentaria</taxon>
        <taxon>Atherinomorphae</taxon>
        <taxon>Cyprinodontiformes</taxon>
        <taxon>Poeciliidae</taxon>
        <taxon>Poeciliinae</taxon>
        <taxon>Xiphophorus</taxon>
    </lineage>
</organism>
<protein>
    <submittedName>
        <fullName evidence="1">Uncharacterized protein</fullName>
    </submittedName>
</protein>
<name>A0A3B5LSS1_9TELE</name>
<reference evidence="1" key="1">
    <citation type="submission" date="2025-08" db="UniProtKB">
        <authorList>
            <consortium name="Ensembl"/>
        </authorList>
    </citation>
    <scope>IDENTIFICATION</scope>
</reference>
<dbReference type="GeneTree" id="ENSGT00410000028333"/>
<dbReference type="Proteomes" id="UP000261380">
    <property type="component" value="Unplaced"/>
</dbReference>
<accession>A0A3B5LSS1</accession>
<evidence type="ECO:0000313" key="2">
    <source>
        <dbReference type="Proteomes" id="UP000261380"/>
    </source>
</evidence>
<dbReference type="AlphaFoldDB" id="A0A3B5LSS1"/>
<dbReference type="STRING" id="32473.ENSXCOP00000013870"/>
<reference evidence="1" key="2">
    <citation type="submission" date="2025-09" db="UniProtKB">
        <authorList>
            <consortium name="Ensembl"/>
        </authorList>
    </citation>
    <scope>IDENTIFICATION</scope>
</reference>
<dbReference type="PANTHER" id="PTHR45737:SF6">
    <property type="entry name" value="VON WILLEBRAND FACTOR A DOMAIN-CONTAINING PROTEIN 5A"/>
    <property type="match status" value="1"/>
</dbReference>
<proteinExistence type="predicted"/>
<keyword evidence="2" id="KW-1185">Reference proteome</keyword>
<evidence type="ECO:0000313" key="1">
    <source>
        <dbReference type="Ensembl" id="ENSXCOP00000013870.1"/>
    </source>
</evidence>